<evidence type="ECO:0000313" key="2">
    <source>
        <dbReference type="Proteomes" id="UP000596742"/>
    </source>
</evidence>
<dbReference type="EMBL" id="UYJE01006410">
    <property type="protein sequence ID" value="VDI45815.1"/>
    <property type="molecule type" value="Genomic_DNA"/>
</dbReference>
<dbReference type="AlphaFoldDB" id="A0A8B6F9P7"/>
<proteinExistence type="predicted"/>
<organism evidence="1 2">
    <name type="scientific">Mytilus galloprovincialis</name>
    <name type="common">Mediterranean mussel</name>
    <dbReference type="NCBI Taxonomy" id="29158"/>
    <lineage>
        <taxon>Eukaryota</taxon>
        <taxon>Metazoa</taxon>
        <taxon>Spiralia</taxon>
        <taxon>Lophotrochozoa</taxon>
        <taxon>Mollusca</taxon>
        <taxon>Bivalvia</taxon>
        <taxon>Autobranchia</taxon>
        <taxon>Pteriomorphia</taxon>
        <taxon>Mytilida</taxon>
        <taxon>Mytiloidea</taxon>
        <taxon>Mytilidae</taxon>
        <taxon>Mytilinae</taxon>
        <taxon>Mytilus</taxon>
    </lineage>
</organism>
<dbReference type="OrthoDB" id="6138714at2759"/>
<accession>A0A8B6F9P7</accession>
<dbReference type="PANTHER" id="PTHR47331:SF5">
    <property type="entry name" value="RIBONUCLEASE H"/>
    <property type="match status" value="1"/>
</dbReference>
<dbReference type="Proteomes" id="UP000596742">
    <property type="component" value="Unassembled WGS sequence"/>
</dbReference>
<sequence length="190" mass="22262">MNYYIYYLKNSTLWREAIPLIIRKLKPLQQHFTPMQRQKTINLSGFCDTSDGTDNGKLPINVLIVPEIAVPMKTYKNGKIINEQEKRRFIERVDERSAKTIVHSIPHHHFRKKSSTTPIRIVFDCSCKPSPINLSLNDCLMDLWPNFNDLTGIFLRFRMHKYAVSTGIEKSLTYYGLDEEDRDVTRFSYA</sequence>
<dbReference type="PANTHER" id="PTHR47331">
    <property type="entry name" value="PHD-TYPE DOMAIN-CONTAINING PROTEIN"/>
    <property type="match status" value="1"/>
</dbReference>
<name>A0A8B6F9P7_MYTGA</name>
<reference evidence="1" key="1">
    <citation type="submission" date="2018-11" db="EMBL/GenBank/DDBJ databases">
        <authorList>
            <person name="Alioto T."/>
            <person name="Alioto T."/>
        </authorList>
    </citation>
    <scope>NUCLEOTIDE SEQUENCE</scope>
</reference>
<comment type="caution">
    <text evidence="1">The sequence shown here is derived from an EMBL/GenBank/DDBJ whole genome shotgun (WGS) entry which is preliminary data.</text>
</comment>
<protein>
    <submittedName>
        <fullName evidence="1">Uncharacterized protein</fullName>
    </submittedName>
</protein>
<keyword evidence="2" id="KW-1185">Reference proteome</keyword>
<evidence type="ECO:0000313" key="1">
    <source>
        <dbReference type="EMBL" id="VDI45815.1"/>
    </source>
</evidence>
<gene>
    <name evidence="1" type="ORF">MGAL_10B024655</name>
</gene>